<keyword evidence="2 9" id="KW-0548">Nucleotidyltransferase</keyword>
<sequence>MRAAEPFETRIVAAPRGHDAAKGAAAVELLGVAGAAAELVAGAAGSSPFLARLIEQEADWLRAALAADPAAALAEEQAALGGLDGARALASGLRRAKRRVALLTALADLGGVLPLDATTGALTGFADAALAAAMDRATAEANGPLAGCATAAQAGLFCLAMGKMGARELNYSSDIDLIFLFDDGRWGEEAAEARGRLVPVVRRVVKLISEIDAEGYVFRTDLRLRPNPGSTPVVISMSAAEDYYESVGRTWERAAFIKARPAAGDVEAGARFLEALTPFVWRRHLDFAAIEDAHEMRLKIRDHKGVGRRFEIAGHDLKLGFGGIREIEFFAQTQQLVRGGRDASLRDPTTRGALRALVAAGVLDEATRAALDDHYVAHRTLEHRLQMVEDAQTQTMPVAAEARDRVAALGGWASRAAMEDEVERRCLDVRVRCDAFFAPRRADDGPPDAAALGKLGFGRPDAAAALVERWLSGALPATRTERARRRLARLAPLIAEKLAAAGDPDEAIAEFDRFLAGLPAGVQFFALCEANPHLLDLLAEICAAAPRLAGYLGRHSAVLDGVLDRSFFAPVAAAPALTDELDAALDAAPDYEARLDAARRWAKERRFRIGVQTLRGVATPEEAGAAFSAVAEACLKALHPVVTAEFARRHGPPPGRGAAVLALGKLGSREMSATSDLDLIVICDPGEDEDSAGPKPLPHAVYFARLTQMLIAALTAPTAEGALYAVDMRLRPSGRSGPVAVRLSAFARYQREEAWTWEHLALTRARGVAGSSEVLADAEAVVAEALAAPHDREKTLADVREMRARIAEAHRARRGMVWELKHAEGGLMDVALAVQAGQLVTRLGAAGTPAQAARALAAEGWLTEADAAALAEAHLLMSALQQVERVALDRPFDPGKAGPGLRAAMARAAGAADFDAAEAALRAAQARAAEAVSRVLEG</sequence>
<dbReference type="EMBL" id="FNQM01000001">
    <property type="protein sequence ID" value="SDZ79374.1"/>
    <property type="molecule type" value="Genomic_DNA"/>
</dbReference>
<evidence type="ECO:0000256" key="3">
    <source>
        <dbReference type="ARBA" id="ARBA00022741"/>
    </source>
</evidence>
<accession>A0A1H3VYV1</accession>
<dbReference type="Proteomes" id="UP000198703">
    <property type="component" value="Unassembled WGS sequence"/>
</dbReference>
<feature type="domain" description="PII-uridylyltransferase/Glutamine-synthetase adenylyltransferase" evidence="8">
    <location>
        <begin position="800"/>
        <end position="935"/>
    </location>
</feature>
<keyword evidence="3" id="KW-0547">Nucleotide-binding</keyword>
<organism evidence="9 10">
    <name type="scientific">Rubrimonas cliftonensis</name>
    <dbReference type="NCBI Taxonomy" id="89524"/>
    <lineage>
        <taxon>Bacteria</taxon>
        <taxon>Pseudomonadati</taxon>
        <taxon>Pseudomonadota</taxon>
        <taxon>Alphaproteobacteria</taxon>
        <taxon>Rhodobacterales</taxon>
        <taxon>Paracoccaceae</taxon>
        <taxon>Rubrimonas</taxon>
    </lineage>
</organism>
<keyword evidence="4" id="KW-0067">ATP-binding</keyword>
<feature type="domain" description="PII-uridylyltransferase/Glutamine-synthetase adenylyltransferase" evidence="8">
    <location>
        <begin position="295"/>
        <end position="436"/>
    </location>
</feature>
<protein>
    <submittedName>
        <fullName evidence="9">Glutamate-ammonia-ligase adenylyltransferase</fullName>
    </submittedName>
</protein>
<dbReference type="SUPFAM" id="SSF81301">
    <property type="entry name" value="Nucleotidyltransferase"/>
    <property type="match status" value="2"/>
</dbReference>
<keyword evidence="10" id="KW-1185">Reference proteome</keyword>
<keyword evidence="6" id="KW-0511">Multifunctional enzyme</keyword>
<feature type="domain" description="Glutamate-ammonia ligase adenylyltransferase repeated" evidence="7">
    <location>
        <begin position="43"/>
        <end position="274"/>
    </location>
</feature>
<evidence type="ECO:0000256" key="2">
    <source>
        <dbReference type="ARBA" id="ARBA00022695"/>
    </source>
</evidence>
<dbReference type="GO" id="GO:0008882">
    <property type="term" value="F:[glutamate-ammonia-ligase] adenylyltransferase activity"/>
    <property type="evidence" value="ECO:0007669"/>
    <property type="project" value="InterPro"/>
</dbReference>
<dbReference type="InterPro" id="IPR013546">
    <property type="entry name" value="PII_UdlTrfase/GS_AdlTrfase"/>
</dbReference>
<dbReference type="GO" id="GO:0005524">
    <property type="term" value="F:ATP binding"/>
    <property type="evidence" value="ECO:0007669"/>
    <property type="project" value="UniProtKB-KW"/>
</dbReference>
<dbReference type="PANTHER" id="PTHR30621">
    <property type="entry name" value="GLUTAMINE SYNTHETASE ADENYLYLTRANSFERASE"/>
    <property type="match status" value="1"/>
</dbReference>
<dbReference type="Pfam" id="PF08335">
    <property type="entry name" value="GlnD_UR_UTase"/>
    <property type="match status" value="2"/>
</dbReference>
<dbReference type="NCBIfam" id="NF008292">
    <property type="entry name" value="PRK11072.1"/>
    <property type="match status" value="1"/>
</dbReference>
<dbReference type="STRING" id="89524.SAMN05444370_101380"/>
<name>A0A1H3VYV1_9RHOB</name>
<dbReference type="PANTHER" id="PTHR30621:SF0">
    <property type="entry name" value="BIFUNCTIONAL GLUTAMINE SYNTHETASE ADENYLYLTRANSFERASE_ADENYLYL-REMOVING ENZYME"/>
    <property type="match status" value="1"/>
</dbReference>
<keyword evidence="9" id="KW-0436">Ligase</keyword>
<proteinExistence type="predicted"/>
<dbReference type="Pfam" id="PF03710">
    <property type="entry name" value="GlnE"/>
    <property type="match status" value="2"/>
</dbReference>
<evidence type="ECO:0000313" key="9">
    <source>
        <dbReference type="EMBL" id="SDZ79374.1"/>
    </source>
</evidence>
<dbReference type="GO" id="GO:0000820">
    <property type="term" value="P:regulation of glutamine family amino acid metabolic process"/>
    <property type="evidence" value="ECO:0007669"/>
    <property type="project" value="TreeGrafter"/>
</dbReference>
<evidence type="ECO:0000259" key="8">
    <source>
        <dbReference type="Pfam" id="PF08335"/>
    </source>
</evidence>
<evidence type="ECO:0000256" key="5">
    <source>
        <dbReference type="ARBA" id="ARBA00022842"/>
    </source>
</evidence>
<gene>
    <name evidence="9" type="ORF">SAMN05444370_101380</name>
</gene>
<dbReference type="GO" id="GO:0005829">
    <property type="term" value="C:cytosol"/>
    <property type="evidence" value="ECO:0007669"/>
    <property type="project" value="TreeGrafter"/>
</dbReference>
<evidence type="ECO:0000256" key="1">
    <source>
        <dbReference type="ARBA" id="ARBA00022679"/>
    </source>
</evidence>
<reference evidence="9 10" key="1">
    <citation type="submission" date="2016-10" db="EMBL/GenBank/DDBJ databases">
        <authorList>
            <person name="de Groot N.N."/>
        </authorList>
    </citation>
    <scope>NUCLEOTIDE SEQUENCE [LARGE SCALE GENOMIC DNA]</scope>
    <source>
        <strain evidence="9 10">DSM 15345</strain>
    </source>
</reference>
<dbReference type="RefSeq" id="WP_245730874.1">
    <property type="nucleotide sequence ID" value="NZ_FNQM01000001.1"/>
</dbReference>
<dbReference type="InterPro" id="IPR005190">
    <property type="entry name" value="GlnE_rpt_dom"/>
</dbReference>
<dbReference type="AlphaFoldDB" id="A0A1H3VYV1"/>
<dbReference type="SUPFAM" id="SSF81593">
    <property type="entry name" value="Nucleotidyltransferase substrate binding subunit/domain"/>
    <property type="match status" value="2"/>
</dbReference>
<keyword evidence="5" id="KW-0460">Magnesium</keyword>
<dbReference type="Gene3D" id="1.20.120.330">
    <property type="entry name" value="Nucleotidyltransferases domain 2"/>
    <property type="match status" value="2"/>
</dbReference>
<evidence type="ECO:0000256" key="4">
    <source>
        <dbReference type="ARBA" id="ARBA00022840"/>
    </source>
</evidence>
<evidence type="ECO:0000313" key="10">
    <source>
        <dbReference type="Proteomes" id="UP000198703"/>
    </source>
</evidence>
<dbReference type="InterPro" id="IPR023057">
    <property type="entry name" value="GlnE"/>
</dbReference>
<feature type="domain" description="Glutamate-ammonia ligase adenylyltransferase repeated" evidence="7">
    <location>
        <begin position="537"/>
        <end position="778"/>
    </location>
</feature>
<keyword evidence="1 9" id="KW-0808">Transferase</keyword>
<dbReference type="Gene3D" id="1.20.120.1510">
    <property type="match status" value="1"/>
</dbReference>
<dbReference type="NCBIfam" id="NF010706">
    <property type="entry name" value="PRK14108.1"/>
    <property type="match status" value="1"/>
</dbReference>
<dbReference type="Gene3D" id="3.30.460.10">
    <property type="entry name" value="Beta Polymerase, domain 2"/>
    <property type="match status" value="2"/>
</dbReference>
<dbReference type="InterPro" id="IPR043519">
    <property type="entry name" value="NT_sf"/>
</dbReference>
<dbReference type="GO" id="GO:0016874">
    <property type="term" value="F:ligase activity"/>
    <property type="evidence" value="ECO:0007669"/>
    <property type="project" value="UniProtKB-KW"/>
</dbReference>
<dbReference type="CDD" id="cd05401">
    <property type="entry name" value="NT_GlnE_GlnD_like"/>
    <property type="match status" value="2"/>
</dbReference>
<evidence type="ECO:0000259" key="7">
    <source>
        <dbReference type="Pfam" id="PF03710"/>
    </source>
</evidence>
<evidence type="ECO:0000256" key="6">
    <source>
        <dbReference type="ARBA" id="ARBA00023268"/>
    </source>
</evidence>